<feature type="domain" description="HTH tetR-type" evidence="6">
    <location>
        <begin position="8"/>
        <end position="68"/>
    </location>
</feature>
<keyword evidence="2" id="KW-0805">Transcription regulation</keyword>
<dbReference type="Pfam" id="PF13977">
    <property type="entry name" value="TetR_C_6"/>
    <property type="match status" value="1"/>
</dbReference>
<feature type="DNA-binding region" description="H-T-H motif" evidence="5">
    <location>
        <begin position="31"/>
        <end position="50"/>
    </location>
</feature>
<keyword evidence="4" id="KW-0804">Transcription</keyword>
<dbReference type="SUPFAM" id="SSF46689">
    <property type="entry name" value="Homeodomain-like"/>
    <property type="match status" value="1"/>
</dbReference>
<evidence type="ECO:0000256" key="2">
    <source>
        <dbReference type="ARBA" id="ARBA00023015"/>
    </source>
</evidence>
<comment type="caution">
    <text evidence="7">The sequence shown here is derived from an EMBL/GenBank/DDBJ whole genome shotgun (WGS) entry which is preliminary data.</text>
</comment>
<keyword evidence="1" id="KW-0678">Repressor</keyword>
<dbReference type="RefSeq" id="WP_380625148.1">
    <property type="nucleotide sequence ID" value="NZ_JBHSDK010000061.1"/>
</dbReference>
<evidence type="ECO:0000259" key="6">
    <source>
        <dbReference type="PROSITE" id="PS50977"/>
    </source>
</evidence>
<organism evidence="7 8">
    <name type="scientific">Salininema proteolyticum</name>
    <dbReference type="NCBI Taxonomy" id="1607685"/>
    <lineage>
        <taxon>Bacteria</taxon>
        <taxon>Bacillati</taxon>
        <taxon>Actinomycetota</taxon>
        <taxon>Actinomycetes</taxon>
        <taxon>Glycomycetales</taxon>
        <taxon>Glycomycetaceae</taxon>
        <taxon>Salininema</taxon>
    </lineage>
</organism>
<dbReference type="PANTHER" id="PTHR30055:SF234">
    <property type="entry name" value="HTH-TYPE TRANSCRIPTIONAL REGULATOR BETI"/>
    <property type="match status" value="1"/>
</dbReference>
<keyword evidence="8" id="KW-1185">Reference proteome</keyword>
<evidence type="ECO:0000256" key="4">
    <source>
        <dbReference type="ARBA" id="ARBA00023163"/>
    </source>
</evidence>
<gene>
    <name evidence="7" type="ORF">ACFPET_21630</name>
</gene>
<sequence length="207" mass="23324">MPKVVDRAQRRRDISAAVRELIDRDGLEAVTMSRVADRARISVGQVQHYFHAKEELLRHAFQSTMERTWERVEKLTAANEANKRPIRDGVVEGLETLLPLDAERTTDLKVRLAFLGAAANRPAILEEYQESQLHAIGRVARAVTNGKECGEVPDGTDEHGEAVRLTALANGLAFQILEPAAVTREEALDLLRRDVRRTFPHECRNWS</sequence>
<dbReference type="Gene3D" id="1.10.357.10">
    <property type="entry name" value="Tetracycline Repressor, domain 2"/>
    <property type="match status" value="1"/>
</dbReference>
<dbReference type="PANTHER" id="PTHR30055">
    <property type="entry name" value="HTH-TYPE TRANSCRIPTIONAL REGULATOR RUTR"/>
    <property type="match status" value="1"/>
</dbReference>
<protein>
    <submittedName>
        <fullName evidence="7">TetR/AcrR family transcriptional regulator</fullName>
    </submittedName>
</protein>
<keyword evidence="3 5" id="KW-0238">DNA-binding</keyword>
<dbReference type="Pfam" id="PF00440">
    <property type="entry name" value="TetR_N"/>
    <property type="match status" value="1"/>
</dbReference>
<evidence type="ECO:0000256" key="3">
    <source>
        <dbReference type="ARBA" id="ARBA00023125"/>
    </source>
</evidence>
<name>A0ABV8U3V0_9ACTN</name>
<evidence type="ECO:0000313" key="8">
    <source>
        <dbReference type="Proteomes" id="UP001595823"/>
    </source>
</evidence>
<dbReference type="InterPro" id="IPR039538">
    <property type="entry name" value="BetI_C"/>
</dbReference>
<dbReference type="InterPro" id="IPR036271">
    <property type="entry name" value="Tet_transcr_reg_TetR-rel_C_sf"/>
</dbReference>
<evidence type="ECO:0000256" key="1">
    <source>
        <dbReference type="ARBA" id="ARBA00022491"/>
    </source>
</evidence>
<dbReference type="InterPro" id="IPR001647">
    <property type="entry name" value="HTH_TetR"/>
</dbReference>
<evidence type="ECO:0000313" key="7">
    <source>
        <dbReference type="EMBL" id="MFC4337799.1"/>
    </source>
</evidence>
<dbReference type="SUPFAM" id="SSF48498">
    <property type="entry name" value="Tetracyclin repressor-like, C-terminal domain"/>
    <property type="match status" value="1"/>
</dbReference>
<dbReference type="InterPro" id="IPR050109">
    <property type="entry name" value="HTH-type_TetR-like_transc_reg"/>
</dbReference>
<dbReference type="InterPro" id="IPR009057">
    <property type="entry name" value="Homeodomain-like_sf"/>
</dbReference>
<dbReference type="Proteomes" id="UP001595823">
    <property type="component" value="Unassembled WGS sequence"/>
</dbReference>
<reference evidence="8" key="1">
    <citation type="journal article" date="2019" name="Int. J. Syst. Evol. Microbiol.">
        <title>The Global Catalogue of Microorganisms (GCM) 10K type strain sequencing project: providing services to taxonomists for standard genome sequencing and annotation.</title>
        <authorList>
            <consortium name="The Broad Institute Genomics Platform"/>
            <consortium name="The Broad Institute Genome Sequencing Center for Infectious Disease"/>
            <person name="Wu L."/>
            <person name="Ma J."/>
        </authorList>
    </citation>
    <scope>NUCLEOTIDE SEQUENCE [LARGE SCALE GENOMIC DNA]</scope>
    <source>
        <strain evidence="8">IBRC-M 10908</strain>
    </source>
</reference>
<dbReference type="EMBL" id="JBHSDK010000061">
    <property type="protein sequence ID" value="MFC4337799.1"/>
    <property type="molecule type" value="Genomic_DNA"/>
</dbReference>
<proteinExistence type="predicted"/>
<accession>A0ABV8U3V0</accession>
<dbReference type="PROSITE" id="PS50977">
    <property type="entry name" value="HTH_TETR_2"/>
    <property type="match status" value="1"/>
</dbReference>
<evidence type="ECO:0000256" key="5">
    <source>
        <dbReference type="PROSITE-ProRule" id="PRU00335"/>
    </source>
</evidence>